<evidence type="ECO:0000259" key="1">
    <source>
        <dbReference type="PROSITE" id="PS50013"/>
    </source>
</evidence>
<dbReference type="InterPro" id="IPR005162">
    <property type="entry name" value="Retrotrans_gag_dom"/>
</dbReference>
<evidence type="ECO:0000313" key="2">
    <source>
        <dbReference type="EMBL" id="KAA8517399.1"/>
    </source>
</evidence>
<name>A0A5J4ZH75_9ASTE</name>
<keyword evidence="3" id="KW-1185">Reference proteome</keyword>
<dbReference type="Pfam" id="PF03732">
    <property type="entry name" value="Retrotrans_gag"/>
    <property type="match status" value="1"/>
</dbReference>
<protein>
    <recommendedName>
        <fullName evidence="1">Chromo domain-containing protein</fullName>
    </recommendedName>
</protein>
<dbReference type="PROSITE" id="PS50013">
    <property type="entry name" value="CHROMO_2"/>
    <property type="match status" value="1"/>
</dbReference>
<accession>A0A5J4ZH75</accession>
<organism evidence="2 3">
    <name type="scientific">Nyssa sinensis</name>
    <dbReference type="NCBI Taxonomy" id="561372"/>
    <lineage>
        <taxon>Eukaryota</taxon>
        <taxon>Viridiplantae</taxon>
        <taxon>Streptophyta</taxon>
        <taxon>Embryophyta</taxon>
        <taxon>Tracheophyta</taxon>
        <taxon>Spermatophyta</taxon>
        <taxon>Magnoliopsida</taxon>
        <taxon>eudicotyledons</taxon>
        <taxon>Gunneridae</taxon>
        <taxon>Pentapetalae</taxon>
        <taxon>asterids</taxon>
        <taxon>Cornales</taxon>
        <taxon>Nyssaceae</taxon>
        <taxon>Nyssa</taxon>
    </lineage>
</organism>
<dbReference type="Proteomes" id="UP000325577">
    <property type="component" value="Linkage Group LG8"/>
</dbReference>
<dbReference type="SUPFAM" id="SSF54160">
    <property type="entry name" value="Chromo domain-like"/>
    <property type="match status" value="1"/>
</dbReference>
<feature type="domain" description="Chromo" evidence="1">
    <location>
        <begin position="285"/>
        <end position="327"/>
    </location>
</feature>
<dbReference type="InterPro" id="IPR016197">
    <property type="entry name" value="Chromo-like_dom_sf"/>
</dbReference>
<evidence type="ECO:0000313" key="3">
    <source>
        <dbReference type="Proteomes" id="UP000325577"/>
    </source>
</evidence>
<dbReference type="InterPro" id="IPR000953">
    <property type="entry name" value="Chromo/chromo_shadow_dom"/>
</dbReference>
<dbReference type="AlphaFoldDB" id="A0A5J4ZH75"/>
<proteinExistence type="predicted"/>
<gene>
    <name evidence="2" type="ORF">F0562_017692</name>
</gene>
<sequence>MDGVATEYMDWVGFYWFGCICVGGDRYVCVCVSLEQRGQRSVNEGPWVFDFLQLLDEVAACWFGDAITGVVRRIASFHMEWKALSWHYWLMESSPVASWEDFLVALRIRFGPSAFEDLEGAFIKLRQTRSVEEYQTTFEILSNKITGWNFIDLSMRFYIEGTHLLLQGLRPPENSLEEEQRLSKATLVEGRGIWLQLMEVVDTKGRAPMEPAIQVVLDSFQTVVAEPSGLLPLKSYDQQIQHHEAAKPTCVRPYCYPYYQKEEIKKLVNPNPKLSSMMEDGPLTPKPEKVLARRLKKKRNQDGIELLVQWKGSNKKDAAWVDLDELR</sequence>
<reference evidence="2 3" key="1">
    <citation type="submission" date="2019-09" db="EMBL/GenBank/DDBJ databases">
        <title>A chromosome-level genome assembly of the Chinese tupelo Nyssa sinensis.</title>
        <authorList>
            <person name="Yang X."/>
            <person name="Kang M."/>
            <person name="Yang Y."/>
            <person name="Xiong H."/>
            <person name="Wang M."/>
            <person name="Zhang Z."/>
            <person name="Wang Z."/>
            <person name="Wu H."/>
            <person name="Ma T."/>
            <person name="Liu J."/>
            <person name="Xi Z."/>
        </authorList>
    </citation>
    <scope>NUCLEOTIDE SEQUENCE [LARGE SCALE GENOMIC DNA]</scope>
    <source>
        <strain evidence="2">J267</strain>
        <tissue evidence="2">Leaf</tissue>
    </source>
</reference>
<dbReference type="EMBL" id="CM018051">
    <property type="protein sequence ID" value="KAA8517399.1"/>
    <property type="molecule type" value="Genomic_DNA"/>
</dbReference>